<feature type="region of interest" description="Disordered" evidence="1">
    <location>
        <begin position="1081"/>
        <end position="1134"/>
    </location>
</feature>
<dbReference type="InterPro" id="IPR016024">
    <property type="entry name" value="ARM-type_fold"/>
</dbReference>
<dbReference type="GO" id="GO:0009555">
    <property type="term" value="P:pollen development"/>
    <property type="evidence" value="ECO:0007669"/>
    <property type="project" value="EnsemblPlants"/>
</dbReference>
<dbReference type="PANTHER" id="PTHR36029:SF1">
    <property type="entry name" value="PROTEIN TPLATE"/>
    <property type="match status" value="1"/>
</dbReference>
<feature type="compositionally biased region" description="Basic and acidic residues" evidence="1">
    <location>
        <begin position="1107"/>
        <end position="1119"/>
    </location>
</feature>
<reference evidence="2 3" key="1">
    <citation type="journal article" date="2016" name="Sci. Rep.">
        <title>The genome sequence of the outbreeding globe artichoke constructed de novo incorporating a phase-aware low-pass sequencing strategy of F1 progeny.</title>
        <authorList>
            <person name="Scaglione D."/>
            <person name="Reyes-Chin-Wo S."/>
            <person name="Acquadro A."/>
            <person name="Froenicke L."/>
            <person name="Portis E."/>
            <person name="Beitel C."/>
            <person name="Tirone M."/>
            <person name="Mauro R."/>
            <person name="Lo Monaco A."/>
            <person name="Mauromicale G."/>
            <person name="Faccioli P."/>
            <person name="Cattivelli L."/>
            <person name="Rieseberg L."/>
            <person name="Michelmore R."/>
            <person name="Lanteri S."/>
        </authorList>
    </citation>
    <scope>NUCLEOTIDE SEQUENCE [LARGE SCALE GENOMIC DNA]</scope>
    <source>
        <strain evidence="2">2C</strain>
    </source>
</reference>
<dbReference type="OMA" id="WEIVCTG"/>
<dbReference type="SUPFAM" id="SSF48371">
    <property type="entry name" value="ARM repeat"/>
    <property type="match status" value="1"/>
</dbReference>
<feature type="compositionally biased region" description="Acidic residues" evidence="1">
    <location>
        <begin position="1095"/>
        <end position="1106"/>
    </location>
</feature>
<dbReference type="InterPro" id="IPR037501">
    <property type="entry name" value="TPLATE"/>
</dbReference>
<dbReference type="AlphaFoldDB" id="A0A103YHL6"/>
<name>A0A103YHL6_CYNCS</name>
<evidence type="ECO:0000256" key="1">
    <source>
        <dbReference type="SAM" id="MobiDB-lite"/>
    </source>
</evidence>
<dbReference type="GO" id="GO:0042802">
    <property type="term" value="F:identical protein binding"/>
    <property type="evidence" value="ECO:0007669"/>
    <property type="project" value="EnsemblPlants"/>
</dbReference>
<protein>
    <submittedName>
        <fullName evidence="2">Armadillo-like helical</fullName>
    </submittedName>
</protein>
<dbReference type="Proteomes" id="UP000243975">
    <property type="component" value="Unassembled WGS sequence"/>
</dbReference>
<proteinExistence type="predicted"/>
<dbReference type="GO" id="GO:0005886">
    <property type="term" value="C:plasma membrane"/>
    <property type="evidence" value="ECO:0007669"/>
    <property type="project" value="EnsemblPlants"/>
</dbReference>
<organism evidence="2 3">
    <name type="scientific">Cynara cardunculus var. scolymus</name>
    <name type="common">Globe artichoke</name>
    <name type="synonym">Cynara scolymus</name>
    <dbReference type="NCBI Taxonomy" id="59895"/>
    <lineage>
        <taxon>Eukaryota</taxon>
        <taxon>Viridiplantae</taxon>
        <taxon>Streptophyta</taxon>
        <taxon>Embryophyta</taxon>
        <taxon>Tracheophyta</taxon>
        <taxon>Spermatophyta</taxon>
        <taxon>Magnoliopsida</taxon>
        <taxon>eudicotyledons</taxon>
        <taxon>Gunneridae</taxon>
        <taxon>Pentapetalae</taxon>
        <taxon>asterids</taxon>
        <taxon>campanulids</taxon>
        <taxon>Asterales</taxon>
        <taxon>Asteraceae</taxon>
        <taxon>Carduoideae</taxon>
        <taxon>Cardueae</taxon>
        <taxon>Carduinae</taxon>
        <taxon>Cynara</taxon>
    </lineage>
</organism>
<comment type="caution">
    <text evidence="2">The sequence shown here is derived from an EMBL/GenBank/DDBJ whole genome shotgun (WGS) entry which is preliminary data.</text>
</comment>
<dbReference type="GO" id="GO:0006897">
    <property type="term" value="P:endocytosis"/>
    <property type="evidence" value="ECO:0007669"/>
    <property type="project" value="EnsemblPlants"/>
</dbReference>
<evidence type="ECO:0000313" key="3">
    <source>
        <dbReference type="Proteomes" id="UP000243975"/>
    </source>
</evidence>
<evidence type="ECO:0000313" key="2">
    <source>
        <dbReference type="EMBL" id="KVI09249.1"/>
    </source>
</evidence>
<dbReference type="Gramene" id="KVI09249">
    <property type="protein sequence ID" value="KVI09249"/>
    <property type="gene ID" value="Ccrd_012406"/>
</dbReference>
<dbReference type="GO" id="GO:0000911">
    <property type="term" value="P:cytokinesis by cell plate formation"/>
    <property type="evidence" value="ECO:0007669"/>
    <property type="project" value="EnsemblPlants"/>
</dbReference>
<dbReference type="PANTHER" id="PTHR36029">
    <property type="entry name" value="TSET COMPLEX MEMBER TSTA"/>
    <property type="match status" value="1"/>
</dbReference>
<dbReference type="EMBL" id="LEKV01001068">
    <property type="protein sequence ID" value="KVI09249.1"/>
    <property type="molecule type" value="Genomic_DNA"/>
</dbReference>
<dbReference type="GO" id="GO:0009504">
    <property type="term" value="C:cell plate"/>
    <property type="evidence" value="ECO:0007669"/>
    <property type="project" value="EnsemblPlants"/>
</dbReference>
<sequence>MDILFAQIQADLRSNDALRQSGALLQALQQSAAGRDISVIAKSAVEEIVASPASAVSKKLAFDLIRSTRLTTDLWEVVCTGIHNDLEFPDPDVTAAAVSILAAIPSYRLGKLITDSNKEISSCFDSNSDNLRFSITETLGCILARDDLVTLCENNINLLDKVSNWWTRIGQNMLDKADNVSKVAFESVGRLFQEFESKRMSRLAGDKLVDSENSVAIRSNWVSSMVEFVWRRRNALMARSLILPVESFRASVYPLVYAVKSVASGTFEAFQKLSRSSKKTNGSTLDSSKTERFVGVSDVVTHLAPFLASSLDPALIFEVGINMLYLADVPGGKPEWASTSIIAVLTLWDRQEFSSARESIVRAVVTNLHLLDLSMQVSLFKRLLLMVRNLRAESDRMHALACICRTALCVDLFAKESVRRGQKPLPGTDIASLFEDVRIRDDLNTVTSKSLFREELVATLVESCFQLSLPLPEQKNSGMESRVIGALAYGTGYGALNWTEPALEVVEVCRPCVRWDCEGRTYAVDCYLKLLVRLCHIFDTRGGVKRVKDGASQDQILNETRLQNLQRQLVHDLLEVNTPRIAARLIWAISEHIDLEGLDPLLADDPDDALNIIISKIHKILFNADASATETNKLQDIQAVLLCAQRLGSRNGRAGQLLTKELEEFRADPLTDSVNKHQARMILQRIKYVSSHSDDKWAGVSEARGDYPFSHHKLTVQFYEASAAQDRKLEGLVHKAILELWRPDPSELTLLLTKRADPSSLKVPPSAHTLTGSSDPCYVEAYHLSDPSDGRITLHLKLLNLTEMELNRVDIRVGLSGASYFMDGSPQAVRQLRDLNSQEPVLCSVTLGISHFERCALWVQVLYYPFCGTDAPGLEGDYAEEDQQIIRQKRSLKPELGEPVIMRCQPYKIPLTELLMPHKISPVEYFRLWPSLPAMVEFTGTYTYEGSGFKATAAQQYGSSPFLSGLKSLSAKPFHRVCSHIIRTLCFAAKTWHGGFLGMMIFGASEVSRNVDLGDETTAMICKFVVRASDAAIIKEVGSDLQSWCDDLTDGGVEYMPEDEVKVAAAERLRISMERIALLKAAQPPPKAPKIDQDPKDEETDDDESEDNKKKTENGEEGKKKHKGPTTLFELTPEEVEHRALQTAVLQEWHALCKDRNTKAK</sequence>
<gene>
    <name evidence="2" type="ORF">Ccrd_012406</name>
</gene>
<accession>A0A103YHL6</accession>
<keyword evidence="3" id="KW-1185">Reference proteome</keyword>
<dbReference type="STRING" id="59895.A0A103YHL6"/>